<protein>
    <recommendedName>
        <fullName evidence="2">UPF0127 protein HA331_08960</fullName>
    </recommendedName>
</protein>
<dbReference type="EMBL" id="DUJN01000008">
    <property type="protein sequence ID" value="HII61847.1"/>
    <property type="molecule type" value="Genomic_DNA"/>
</dbReference>
<evidence type="ECO:0000256" key="1">
    <source>
        <dbReference type="ARBA" id="ARBA00010151"/>
    </source>
</evidence>
<organism evidence="3 4">
    <name type="scientific">Pyrococcus horikoshii</name>
    <dbReference type="NCBI Taxonomy" id="53953"/>
    <lineage>
        <taxon>Archaea</taxon>
        <taxon>Methanobacteriati</taxon>
        <taxon>Methanobacteriota</taxon>
        <taxon>Thermococci</taxon>
        <taxon>Thermococcales</taxon>
        <taxon>Thermococcaceae</taxon>
        <taxon>Pyrococcus</taxon>
    </lineage>
</organism>
<dbReference type="GeneID" id="1443431"/>
<dbReference type="RefSeq" id="WP_010885196.1">
    <property type="nucleotide sequence ID" value="NZ_DUJN01000008.1"/>
</dbReference>
<reference evidence="3" key="1">
    <citation type="journal article" date="2020" name="bioRxiv">
        <title>A rank-normalized archaeal taxonomy based on genome phylogeny resolves widespread incomplete and uneven classifications.</title>
        <authorList>
            <person name="Rinke C."/>
            <person name="Chuvochina M."/>
            <person name="Mussig A.J."/>
            <person name="Chaumeil P.-A."/>
            <person name="Waite D.W."/>
            <person name="Whitman W.B."/>
            <person name="Parks D.H."/>
            <person name="Hugenholtz P."/>
        </authorList>
    </citation>
    <scope>NUCLEOTIDE SEQUENCE</scope>
    <source>
        <strain evidence="3">UBA8834</strain>
    </source>
</reference>
<dbReference type="InterPro" id="IPR022906">
    <property type="entry name" value="UPF0127"/>
</dbReference>
<sequence length="115" mass="13449">MIVNESKNLSWEGEVRIADSFIKRALGLMFKKPRYALVFILPLETRINASIHGFFMLESIDVIFLDSNFRVVDVTTLKPWRIYIPKARARYIIEGPRGLKESIKPEFGDKIKWFT</sequence>
<dbReference type="NCBIfam" id="NF002996">
    <property type="entry name" value="PRK03760.1"/>
    <property type="match status" value="1"/>
</dbReference>
<evidence type="ECO:0000313" key="4">
    <source>
        <dbReference type="Proteomes" id="UP000617544"/>
    </source>
</evidence>
<dbReference type="OMA" id="HMFFMLQ"/>
<proteinExistence type="inferred from homology"/>
<dbReference type="SMR" id="A0A832T0F0"/>
<dbReference type="InterPro" id="IPR038695">
    <property type="entry name" value="Saro_0823-like_sf"/>
</dbReference>
<dbReference type="InterPro" id="IPR003795">
    <property type="entry name" value="DUF192"/>
</dbReference>
<gene>
    <name evidence="3" type="ORF">HA331_08960</name>
</gene>
<dbReference type="Proteomes" id="UP000617544">
    <property type="component" value="Unassembled WGS sequence"/>
</dbReference>
<comment type="similarity">
    <text evidence="1 2">Belongs to the UPF0127 family.</text>
</comment>
<evidence type="ECO:0000313" key="3">
    <source>
        <dbReference type="EMBL" id="HII61847.1"/>
    </source>
</evidence>
<accession>A0A832T0F0</accession>
<dbReference type="HAMAP" id="MF_00263">
    <property type="entry name" value="UPF0127"/>
    <property type="match status" value="1"/>
</dbReference>
<evidence type="ECO:0000256" key="2">
    <source>
        <dbReference type="HAMAP-Rule" id="MF_00263"/>
    </source>
</evidence>
<comment type="caution">
    <text evidence="3">The sequence shown here is derived from an EMBL/GenBank/DDBJ whole genome shotgun (WGS) entry which is preliminary data.</text>
</comment>
<dbReference type="AlphaFoldDB" id="A0A832T0F0"/>
<dbReference type="Gene3D" id="2.60.120.1140">
    <property type="entry name" value="Protein of unknown function DUF192"/>
    <property type="match status" value="1"/>
</dbReference>
<dbReference type="Pfam" id="PF02643">
    <property type="entry name" value="DUF192"/>
    <property type="match status" value="1"/>
</dbReference>
<name>A0A832T0F0_PYRHR</name>